<dbReference type="EMBL" id="BHXQ01000002">
    <property type="protein sequence ID" value="GCC50875.1"/>
    <property type="molecule type" value="Genomic_DNA"/>
</dbReference>
<evidence type="ECO:0000313" key="1">
    <source>
        <dbReference type="EMBL" id="GCC50875.1"/>
    </source>
</evidence>
<dbReference type="AlphaFoldDB" id="A0A401U7L4"/>
<name>A0A401U7L4_9BACT</name>
<accession>A0A401U7L4</accession>
<dbReference type="Proteomes" id="UP000288227">
    <property type="component" value="Unassembled WGS sequence"/>
</dbReference>
<keyword evidence="2" id="KW-1185">Reference proteome</keyword>
<reference evidence="1 2" key="1">
    <citation type="submission" date="2018-11" db="EMBL/GenBank/DDBJ databases">
        <title>Chryseotalea sanarue gen. nov., sp., nov., a member of the family Cytophagaceae, isolated from a brackish lake in Hamamatsu Japan.</title>
        <authorList>
            <person name="Maejima Y."/>
            <person name="Iino T."/>
            <person name="Muraguchi Y."/>
            <person name="Fukuda K."/>
            <person name="Ohkuma M."/>
            <person name="Moriuchi R."/>
            <person name="Dohra H."/>
            <person name="Kimbara K."/>
            <person name="Shintani M."/>
        </authorList>
    </citation>
    <scope>NUCLEOTIDE SEQUENCE [LARGE SCALE GENOMIC DNA]</scope>
    <source>
        <strain evidence="1 2">Ys</strain>
    </source>
</reference>
<dbReference type="Pfam" id="PF13970">
    <property type="entry name" value="DUF4221"/>
    <property type="match status" value="1"/>
</dbReference>
<protein>
    <recommendedName>
        <fullName evidence="3">DUF4221 domain-containing protein</fullName>
    </recommendedName>
</protein>
<sequence length="319" mass="36980">MDGKDVFVGYNHTTHALDFFDFTNKKFLKSIAFQKEGPNAIPTAGSFAVNKDFITIIYGNAFIYFLNHEGTVLKKIKFDQLEGMEGLSLSPLELTYGNYSKLSFSDDNVLTLPVYKAVKRLNDDFYEQLYILDIHFDGLNIANTLITCSFPSLFKDNFYGDLDLPYVDRSNGKLVYNFPISSTVYQIAKNDDSSTHNVIELNKTDDTDIPPLSKSSYSTGERVNYFFNSPRYFYPIFDPYRELYYMVRKNKTESLQKKHEESYLMIFNSEFEYLDSIKLSSKLTPIYDVTREGLVFLYNQANIKSESYLSFYTIKVDQK</sequence>
<gene>
    <name evidence="1" type="ORF">SanaruYs_10940</name>
</gene>
<evidence type="ECO:0000313" key="2">
    <source>
        <dbReference type="Proteomes" id="UP000288227"/>
    </source>
</evidence>
<comment type="caution">
    <text evidence="1">The sequence shown here is derived from an EMBL/GenBank/DDBJ whole genome shotgun (WGS) entry which is preliminary data.</text>
</comment>
<organism evidence="1 2">
    <name type="scientific">Chryseotalea sanaruensis</name>
    <dbReference type="NCBI Taxonomy" id="2482724"/>
    <lineage>
        <taxon>Bacteria</taxon>
        <taxon>Pseudomonadati</taxon>
        <taxon>Bacteroidota</taxon>
        <taxon>Cytophagia</taxon>
        <taxon>Cytophagales</taxon>
        <taxon>Chryseotaleaceae</taxon>
        <taxon>Chryseotalea</taxon>
    </lineage>
</organism>
<dbReference type="InterPro" id="IPR025316">
    <property type="entry name" value="DUF4221"/>
</dbReference>
<proteinExistence type="predicted"/>
<evidence type="ECO:0008006" key="3">
    <source>
        <dbReference type="Google" id="ProtNLM"/>
    </source>
</evidence>